<keyword evidence="1" id="KW-0812">Transmembrane</keyword>
<keyword evidence="1" id="KW-1133">Transmembrane helix</keyword>
<organism evidence="2 3">
    <name type="scientific">Lachnoclostridium phytofermentans</name>
    <dbReference type="NCBI Taxonomy" id="66219"/>
    <lineage>
        <taxon>Bacteria</taxon>
        <taxon>Bacillati</taxon>
        <taxon>Bacillota</taxon>
        <taxon>Clostridia</taxon>
        <taxon>Lachnospirales</taxon>
        <taxon>Lachnospiraceae</taxon>
    </lineage>
</organism>
<proteinExistence type="predicted"/>
<dbReference type="EMBL" id="DPVV01000415">
    <property type="protein sequence ID" value="HCL03174.1"/>
    <property type="molecule type" value="Genomic_DNA"/>
</dbReference>
<protein>
    <recommendedName>
        <fullName evidence="4">DUF5673 domain-containing protein</fullName>
    </recommendedName>
</protein>
<dbReference type="AlphaFoldDB" id="A0A3D2X8E1"/>
<sequence length="160" mass="18678">MNNFLLIAAIIVTIYGVYNIMRPIFIGKKLRDRYQVMFLAPKSVYFFIIIFALATITNILLYIHYNSFIFLFIASLCFTIGCTEFSKSYMIFLHEGWFIDGTYFTLEEVVNHGEFYILPHLNFRSIFKVATKNKKSYGYVCKKKEGIINNRIRSAGIVKS</sequence>
<feature type="transmembrane region" description="Helical" evidence="1">
    <location>
        <begin position="44"/>
        <end position="63"/>
    </location>
</feature>
<feature type="transmembrane region" description="Helical" evidence="1">
    <location>
        <begin position="6"/>
        <end position="24"/>
    </location>
</feature>
<reference evidence="2 3" key="1">
    <citation type="journal article" date="2018" name="Nat. Biotechnol.">
        <title>A standardized bacterial taxonomy based on genome phylogeny substantially revises the tree of life.</title>
        <authorList>
            <person name="Parks D.H."/>
            <person name="Chuvochina M."/>
            <person name="Waite D.W."/>
            <person name="Rinke C."/>
            <person name="Skarshewski A."/>
            <person name="Chaumeil P.A."/>
            <person name="Hugenholtz P."/>
        </authorList>
    </citation>
    <scope>NUCLEOTIDE SEQUENCE [LARGE SCALE GENOMIC DNA]</scope>
    <source>
        <strain evidence="2">UBA11728</strain>
    </source>
</reference>
<accession>A0A3D2X8E1</accession>
<evidence type="ECO:0000256" key="1">
    <source>
        <dbReference type="SAM" id="Phobius"/>
    </source>
</evidence>
<dbReference type="Proteomes" id="UP000262969">
    <property type="component" value="Unassembled WGS sequence"/>
</dbReference>
<evidence type="ECO:0000313" key="2">
    <source>
        <dbReference type="EMBL" id="HCL03174.1"/>
    </source>
</evidence>
<gene>
    <name evidence="2" type="ORF">DHW61_12335</name>
</gene>
<comment type="caution">
    <text evidence="2">The sequence shown here is derived from an EMBL/GenBank/DDBJ whole genome shotgun (WGS) entry which is preliminary data.</text>
</comment>
<evidence type="ECO:0008006" key="4">
    <source>
        <dbReference type="Google" id="ProtNLM"/>
    </source>
</evidence>
<name>A0A3D2X8E1_9FIRM</name>
<evidence type="ECO:0000313" key="3">
    <source>
        <dbReference type="Proteomes" id="UP000262969"/>
    </source>
</evidence>
<keyword evidence="1" id="KW-0472">Membrane</keyword>